<dbReference type="PANTHER" id="PTHR33618:SF1">
    <property type="entry name" value="LARGE RIBOSOMAL SUBUNIT PROTEIN ML53"/>
    <property type="match status" value="1"/>
</dbReference>
<name>A0A067BFG0_SAPPC</name>
<evidence type="ECO:0000313" key="1">
    <source>
        <dbReference type="EMBL" id="KDO17119.1"/>
    </source>
</evidence>
<dbReference type="AlphaFoldDB" id="A0A067BFG0"/>
<protein>
    <recommendedName>
        <fullName evidence="3">Ribosomal protein/NADH dehydrogenase domain-containing protein</fullName>
    </recommendedName>
</protein>
<keyword evidence="2" id="KW-1185">Reference proteome</keyword>
<reference evidence="1 2" key="1">
    <citation type="journal article" date="2013" name="PLoS Genet.">
        <title>Distinctive expansion of potential virulence genes in the genome of the oomycete fish pathogen Saprolegnia parasitica.</title>
        <authorList>
            <person name="Jiang R.H."/>
            <person name="de Bruijn I."/>
            <person name="Haas B.J."/>
            <person name="Belmonte R."/>
            <person name="Lobach L."/>
            <person name="Christie J."/>
            <person name="van den Ackerveken G."/>
            <person name="Bottin A."/>
            <person name="Bulone V."/>
            <person name="Diaz-Moreno S.M."/>
            <person name="Dumas B."/>
            <person name="Fan L."/>
            <person name="Gaulin E."/>
            <person name="Govers F."/>
            <person name="Grenville-Briggs L.J."/>
            <person name="Horner N.R."/>
            <person name="Levin J.Z."/>
            <person name="Mammella M."/>
            <person name="Meijer H.J."/>
            <person name="Morris P."/>
            <person name="Nusbaum C."/>
            <person name="Oome S."/>
            <person name="Phillips A.J."/>
            <person name="van Rooyen D."/>
            <person name="Rzeszutek E."/>
            <person name="Saraiva M."/>
            <person name="Secombes C.J."/>
            <person name="Seidl M.F."/>
            <person name="Snel B."/>
            <person name="Stassen J.H."/>
            <person name="Sykes S."/>
            <person name="Tripathy S."/>
            <person name="van den Berg H."/>
            <person name="Vega-Arreguin J.C."/>
            <person name="Wawra S."/>
            <person name="Young S.K."/>
            <person name="Zeng Q."/>
            <person name="Dieguez-Uribeondo J."/>
            <person name="Russ C."/>
            <person name="Tyler B.M."/>
            <person name="van West P."/>
        </authorList>
    </citation>
    <scope>NUCLEOTIDE SEQUENCE [LARGE SCALE GENOMIC DNA]</scope>
    <source>
        <strain evidence="1 2">CBS 223.65</strain>
    </source>
</reference>
<evidence type="ECO:0008006" key="3">
    <source>
        <dbReference type="Google" id="ProtNLM"/>
    </source>
</evidence>
<dbReference type="KEGG" id="spar:SPRG_17386"/>
<dbReference type="Proteomes" id="UP000030745">
    <property type="component" value="Unassembled WGS sequence"/>
</dbReference>
<evidence type="ECO:0000313" key="2">
    <source>
        <dbReference type="Proteomes" id="UP000030745"/>
    </source>
</evidence>
<sequence length="107" mass="12142">MAARNIIRFLKKAEVSFSSFDTRASGACEFHRQLSASKTKALNPKCELIYTSTLHTKSEPTIELLFINDKKEKMVVPGRSIKDIYNDVDYFCSQIESELEAQGKSMD</sequence>
<dbReference type="GeneID" id="24138930"/>
<dbReference type="GO" id="GO:0005762">
    <property type="term" value="C:mitochondrial large ribosomal subunit"/>
    <property type="evidence" value="ECO:0007669"/>
    <property type="project" value="TreeGrafter"/>
</dbReference>
<dbReference type="RefSeq" id="XP_012212172.1">
    <property type="nucleotide sequence ID" value="XM_012356782.1"/>
</dbReference>
<dbReference type="EMBL" id="KK583772">
    <property type="protein sequence ID" value="KDO17119.1"/>
    <property type="molecule type" value="Genomic_DNA"/>
</dbReference>
<dbReference type="Gene3D" id="3.40.30.10">
    <property type="entry name" value="Glutaredoxin"/>
    <property type="match status" value="1"/>
</dbReference>
<dbReference type="InterPro" id="IPR052473">
    <property type="entry name" value="mtLSU_mL53"/>
</dbReference>
<dbReference type="VEuPathDB" id="FungiDB:SPRG_17386"/>
<organism evidence="1 2">
    <name type="scientific">Saprolegnia parasitica (strain CBS 223.65)</name>
    <dbReference type="NCBI Taxonomy" id="695850"/>
    <lineage>
        <taxon>Eukaryota</taxon>
        <taxon>Sar</taxon>
        <taxon>Stramenopiles</taxon>
        <taxon>Oomycota</taxon>
        <taxon>Saprolegniomycetes</taxon>
        <taxon>Saprolegniales</taxon>
        <taxon>Saprolegniaceae</taxon>
        <taxon>Saprolegnia</taxon>
    </lineage>
</organism>
<dbReference type="PANTHER" id="PTHR33618">
    <property type="entry name" value="39S RIBOSOMAL PROTEIN L53, MITOCHONDRIAL"/>
    <property type="match status" value="1"/>
</dbReference>
<accession>A0A067BFG0</accession>
<proteinExistence type="predicted"/>
<gene>
    <name evidence="1" type="ORF">SPRG_17386</name>
</gene>
<dbReference type="OrthoDB" id="148071at2759"/>